<proteinExistence type="predicted"/>
<comment type="caution">
    <text evidence="1">The sequence shown here is derived from an EMBL/GenBank/DDBJ whole genome shotgun (WGS) entry which is preliminary data.</text>
</comment>
<evidence type="ECO:0000313" key="2">
    <source>
        <dbReference type="Proteomes" id="UP001163105"/>
    </source>
</evidence>
<sequence length="62" mass="7071">MWQPHNVEDMMCVKTGSHYHACMHEVCVVWYSAALASCLLDDVRTDGQMRVDALNTFLGRKV</sequence>
<accession>A0AB34FMF1</accession>
<dbReference type="AlphaFoldDB" id="A0AB34FMF1"/>
<dbReference type="Proteomes" id="UP001163105">
    <property type="component" value="Unassembled WGS sequence"/>
</dbReference>
<keyword evidence="2" id="KW-1185">Reference proteome</keyword>
<name>A0AB34FMF1_9HYPO</name>
<gene>
    <name evidence="1" type="ORF">O9K51_07443</name>
</gene>
<protein>
    <submittedName>
        <fullName evidence="1">Uncharacterized protein</fullName>
    </submittedName>
</protein>
<evidence type="ECO:0000313" key="1">
    <source>
        <dbReference type="EMBL" id="KAJ6439556.1"/>
    </source>
</evidence>
<reference evidence="1" key="1">
    <citation type="submission" date="2023-01" db="EMBL/GenBank/DDBJ databases">
        <title>The growth and conidiation of Purpureocillium lavendulum are regulated by nitrogen source and histone H3K14 acetylation.</title>
        <authorList>
            <person name="Tang P."/>
            <person name="Han J."/>
            <person name="Zhang C."/>
            <person name="Tang P."/>
            <person name="Qi F."/>
            <person name="Zhang K."/>
            <person name="Liang L."/>
        </authorList>
    </citation>
    <scope>NUCLEOTIDE SEQUENCE</scope>
    <source>
        <strain evidence="1">YMF1.00683</strain>
    </source>
</reference>
<organism evidence="1 2">
    <name type="scientific">Purpureocillium lavendulum</name>
    <dbReference type="NCBI Taxonomy" id="1247861"/>
    <lineage>
        <taxon>Eukaryota</taxon>
        <taxon>Fungi</taxon>
        <taxon>Dikarya</taxon>
        <taxon>Ascomycota</taxon>
        <taxon>Pezizomycotina</taxon>
        <taxon>Sordariomycetes</taxon>
        <taxon>Hypocreomycetidae</taxon>
        <taxon>Hypocreales</taxon>
        <taxon>Ophiocordycipitaceae</taxon>
        <taxon>Purpureocillium</taxon>
    </lineage>
</organism>
<dbReference type="EMBL" id="JAQHRD010000006">
    <property type="protein sequence ID" value="KAJ6439556.1"/>
    <property type="molecule type" value="Genomic_DNA"/>
</dbReference>